<dbReference type="PANTHER" id="PTHR11717">
    <property type="entry name" value="LOW MOLECULAR WEIGHT PROTEIN TYROSINE PHOSPHATASE"/>
    <property type="match status" value="1"/>
</dbReference>
<feature type="active site" description="Nucleophile" evidence="4">
    <location>
        <position position="13"/>
    </location>
</feature>
<dbReference type="Pfam" id="PF01451">
    <property type="entry name" value="LMWPc"/>
    <property type="match status" value="1"/>
</dbReference>
<accession>A0A178LWX2</accession>
<organism evidence="6 7">
    <name type="scientific">Mycolicibacterium iranicum</name>
    <name type="common">Mycobacterium iranicum</name>
    <dbReference type="NCBI Taxonomy" id="912594"/>
    <lineage>
        <taxon>Bacteria</taxon>
        <taxon>Bacillati</taxon>
        <taxon>Actinomycetota</taxon>
        <taxon>Actinomycetes</taxon>
        <taxon>Mycobacteriales</taxon>
        <taxon>Mycobacteriaceae</taxon>
        <taxon>Mycolicibacterium</taxon>
    </lineage>
</organism>
<keyword evidence="3" id="KW-0904">Protein phosphatase</keyword>
<proteinExistence type="inferred from homology"/>
<evidence type="ECO:0000313" key="6">
    <source>
        <dbReference type="EMBL" id="OAN38171.1"/>
    </source>
</evidence>
<name>A0A178LWX2_MYCIR</name>
<keyword evidence="2" id="KW-0378">Hydrolase</keyword>
<feature type="active site" description="Nucleophile" evidence="4">
    <location>
        <position position="7"/>
    </location>
</feature>
<dbReference type="Gene3D" id="3.40.50.2300">
    <property type="match status" value="1"/>
</dbReference>
<sequence>MRLLFVCTGNICRSPTAERLSVAFLAQRQALGLTVLSAGTQASVGHPVHHEAARALEHLGGDAEGFRARQLTPKLASSCDLIIAMTKAHRDNILERSPRLLRRTFTLAEVSLLASDKGAQFVDDLAALRPSLGGEVLRDVEDPIGREPEFFAAIAGQIMSLLPPVLDLCCREVALR</sequence>
<dbReference type="OrthoDB" id="9784339at2"/>
<evidence type="ECO:0000256" key="1">
    <source>
        <dbReference type="ARBA" id="ARBA00011063"/>
    </source>
</evidence>
<protein>
    <submittedName>
        <fullName evidence="6">Protein tyrosine phosphatase</fullName>
    </submittedName>
</protein>
<dbReference type="Proteomes" id="UP000078396">
    <property type="component" value="Unassembled WGS sequence"/>
</dbReference>
<dbReference type="SUPFAM" id="SSF52788">
    <property type="entry name" value="Phosphotyrosine protein phosphatases I"/>
    <property type="match status" value="1"/>
</dbReference>
<evidence type="ECO:0000256" key="4">
    <source>
        <dbReference type="PIRSR" id="PIRSR617867-1"/>
    </source>
</evidence>
<evidence type="ECO:0000256" key="2">
    <source>
        <dbReference type="ARBA" id="ARBA00022801"/>
    </source>
</evidence>
<dbReference type="AlphaFoldDB" id="A0A178LWX2"/>
<reference evidence="6 7" key="1">
    <citation type="submission" date="2016-04" db="EMBL/GenBank/DDBJ databases">
        <title>Draft Genome Sequences of Staphylococcus capitis Strain H36, S. capitis Strain H65, S. cohnii Strain H62, S. hominis Strain H69, Mycobacterium iranicum Strain H39, Plantibacter sp. Strain H53, Pseudomonas oryzihabitans Strain H72, and Microbacterium sp. Strain H83, isolated from residential settings.</title>
        <authorList>
            <person name="Lymperopoulou D."/>
            <person name="Adams R.I."/>
            <person name="Lindow S."/>
            <person name="Coil D.A."/>
            <person name="Jospin G."/>
            <person name="Eisen J.A."/>
        </authorList>
    </citation>
    <scope>NUCLEOTIDE SEQUENCE [LARGE SCALE GENOMIC DNA]</scope>
    <source>
        <strain evidence="6 7">H39</strain>
    </source>
</reference>
<dbReference type="PANTHER" id="PTHR11717:SF31">
    <property type="entry name" value="LOW MOLECULAR WEIGHT PROTEIN-TYROSINE-PHOSPHATASE ETP-RELATED"/>
    <property type="match status" value="1"/>
</dbReference>
<evidence type="ECO:0000259" key="5">
    <source>
        <dbReference type="SMART" id="SM00226"/>
    </source>
</evidence>
<dbReference type="GO" id="GO:0004725">
    <property type="term" value="F:protein tyrosine phosphatase activity"/>
    <property type="evidence" value="ECO:0007669"/>
    <property type="project" value="InterPro"/>
</dbReference>
<comment type="caution">
    <text evidence="6">The sequence shown here is derived from an EMBL/GenBank/DDBJ whole genome shotgun (WGS) entry which is preliminary data.</text>
</comment>
<dbReference type="PRINTS" id="PR00719">
    <property type="entry name" value="LMWPTPASE"/>
</dbReference>
<dbReference type="InterPro" id="IPR036196">
    <property type="entry name" value="Ptyr_pPase_sf"/>
</dbReference>
<dbReference type="InterPro" id="IPR017867">
    <property type="entry name" value="Tyr_phospatase_low_mol_wt"/>
</dbReference>
<feature type="domain" description="Phosphotyrosine protein phosphatase I" evidence="5">
    <location>
        <begin position="1"/>
        <end position="168"/>
    </location>
</feature>
<dbReference type="InterPro" id="IPR023485">
    <property type="entry name" value="Ptyr_pPase"/>
</dbReference>
<gene>
    <name evidence="6" type="ORF">A4X20_19910</name>
</gene>
<evidence type="ECO:0000313" key="7">
    <source>
        <dbReference type="Proteomes" id="UP000078396"/>
    </source>
</evidence>
<dbReference type="SMART" id="SM00226">
    <property type="entry name" value="LMWPc"/>
    <property type="match status" value="1"/>
</dbReference>
<comment type="similarity">
    <text evidence="1">Belongs to the low molecular weight phosphotyrosine protein phosphatase family.</text>
</comment>
<evidence type="ECO:0000256" key="3">
    <source>
        <dbReference type="ARBA" id="ARBA00022912"/>
    </source>
</evidence>
<dbReference type="EMBL" id="LWCS01000022">
    <property type="protein sequence ID" value="OAN38171.1"/>
    <property type="molecule type" value="Genomic_DNA"/>
</dbReference>
<dbReference type="InterPro" id="IPR050438">
    <property type="entry name" value="LMW_PTPase"/>
</dbReference>